<keyword evidence="1" id="KW-0560">Oxidoreductase</keyword>
<dbReference type="SUPFAM" id="SSF51197">
    <property type="entry name" value="Clavaminate synthase-like"/>
    <property type="match status" value="1"/>
</dbReference>
<evidence type="ECO:0000256" key="2">
    <source>
        <dbReference type="ARBA" id="ARBA00023004"/>
    </source>
</evidence>
<dbReference type="Proteomes" id="UP001519363">
    <property type="component" value="Unassembled WGS sequence"/>
</dbReference>
<dbReference type="Pfam" id="PF02668">
    <property type="entry name" value="TauD"/>
    <property type="match status" value="1"/>
</dbReference>
<proteinExistence type="predicted"/>
<name>A0ABS5A4F4_9PSEU</name>
<accession>A0ABS5A4F4</accession>
<keyword evidence="5" id="KW-1185">Reference proteome</keyword>
<evidence type="ECO:0000313" key="4">
    <source>
        <dbReference type="EMBL" id="MBP2471454.1"/>
    </source>
</evidence>
<comment type="caution">
    <text evidence="4">The sequence shown here is derived from an EMBL/GenBank/DDBJ whole genome shotgun (WGS) entry which is preliminary data.</text>
</comment>
<evidence type="ECO:0000313" key="5">
    <source>
        <dbReference type="Proteomes" id="UP001519363"/>
    </source>
</evidence>
<gene>
    <name evidence="4" type="ORF">JOF53_000326</name>
</gene>
<feature type="domain" description="TauD/TfdA-like" evidence="3">
    <location>
        <begin position="16"/>
        <end position="267"/>
    </location>
</feature>
<evidence type="ECO:0000259" key="3">
    <source>
        <dbReference type="Pfam" id="PF02668"/>
    </source>
</evidence>
<organism evidence="4 5">
    <name type="scientific">Crossiella equi</name>
    <dbReference type="NCBI Taxonomy" id="130796"/>
    <lineage>
        <taxon>Bacteria</taxon>
        <taxon>Bacillati</taxon>
        <taxon>Actinomycetota</taxon>
        <taxon>Actinomycetes</taxon>
        <taxon>Pseudonocardiales</taxon>
        <taxon>Pseudonocardiaceae</taxon>
        <taxon>Crossiella</taxon>
    </lineage>
</organism>
<sequence>MKMLTADYRSPEVTRPIPVAVDGTGAAELARALERNGFAVAALPPELAPEQALELLSERLGLGEPYVPELYRLPETRAAYGKPYVRIQRDDKDPHPGFTTTSGQRMHVDGLIDPIGKIKITALYCVRPAARGGATVVFNAIASFAELRENDPEAAEALLHPEALTRRATIPGVQIARTGPIFADAGGELTTRYSVFDHDEWQAAPGMEDALERAAKHLGEDAAADGERRVSIVLAPHQVLLSRNDRVSHGREPYDDAGDAPRAMVRALYTQAPR</sequence>
<protein>
    <recommendedName>
        <fullName evidence="3">TauD/TfdA-like domain-containing protein</fullName>
    </recommendedName>
</protein>
<evidence type="ECO:0000256" key="1">
    <source>
        <dbReference type="ARBA" id="ARBA00023002"/>
    </source>
</evidence>
<dbReference type="InterPro" id="IPR042098">
    <property type="entry name" value="TauD-like_sf"/>
</dbReference>
<dbReference type="Gene3D" id="3.60.130.10">
    <property type="entry name" value="Clavaminate synthase-like"/>
    <property type="match status" value="1"/>
</dbReference>
<dbReference type="InterPro" id="IPR003819">
    <property type="entry name" value="TauD/TfdA-like"/>
</dbReference>
<dbReference type="EMBL" id="JAGIOO010000001">
    <property type="protein sequence ID" value="MBP2471454.1"/>
    <property type="molecule type" value="Genomic_DNA"/>
</dbReference>
<keyword evidence="2" id="KW-0408">Iron</keyword>
<reference evidence="4 5" key="1">
    <citation type="submission" date="2021-03" db="EMBL/GenBank/DDBJ databases">
        <title>Sequencing the genomes of 1000 actinobacteria strains.</title>
        <authorList>
            <person name="Klenk H.-P."/>
        </authorList>
    </citation>
    <scope>NUCLEOTIDE SEQUENCE [LARGE SCALE GENOMIC DNA]</scope>
    <source>
        <strain evidence="4 5">DSM 44580</strain>
    </source>
</reference>